<name>A0A4Y2HVJ4_ARAVE</name>
<reference evidence="11 12" key="1">
    <citation type="journal article" date="2019" name="Sci. Rep.">
        <title>Orb-weaving spider Araneus ventricosus genome elucidates the spidroin gene catalogue.</title>
        <authorList>
            <person name="Kono N."/>
            <person name="Nakamura H."/>
            <person name="Ohtoshi R."/>
            <person name="Moran D.A.P."/>
            <person name="Shinohara A."/>
            <person name="Yoshida Y."/>
            <person name="Fujiwara M."/>
            <person name="Mori M."/>
            <person name="Tomita M."/>
            <person name="Arakawa K."/>
        </authorList>
    </citation>
    <scope>NUCLEOTIDE SEQUENCE [LARGE SCALE GENOMIC DNA]</scope>
</reference>
<gene>
    <name evidence="11" type="ORF">AVEN_86633_1</name>
</gene>
<keyword evidence="3" id="KW-1003">Cell membrane</keyword>
<protein>
    <recommendedName>
        <fullName evidence="10">Ionotropic glutamate receptor C-terminal domain-containing protein</fullName>
    </recommendedName>
</protein>
<dbReference type="OrthoDB" id="6433476at2759"/>
<feature type="transmembrane region" description="Helical" evidence="9">
    <location>
        <begin position="200"/>
        <end position="221"/>
    </location>
</feature>
<evidence type="ECO:0000259" key="10">
    <source>
        <dbReference type="Pfam" id="PF00060"/>
    </source>
</evidence>
<evidence type="ECO:0000256" key="6">
    <source>
        <dbReference type="ARBA" id="ARBA00023136"/>
    </source>
</evidence>
<keyword evidence="6 9" id="KW-0472">Membrane</keyword>
<dbReference type="InterPro" id="IPR001320">
    <property type="entry name" value="Iontro_rcpt_C"/>
</dbReference>
<feature type="transmembrane region" description="Helical" evidence="9">
    <location>
        <begin position="127"/>
        <end position="149"/>
    </location>
</feature>
<dbReference type="Gene3D" id="1.10.287.70">
    <property type="match status" value="1"/>
</dbReference>
<dbReference type="AlphaFoldDB" id="A0A4Y2HVJ4"/>
<sequence length="350" mass="39991">MRTVRIAVSQWAPWIQFDANNSLDSGRGALIELYKGMKQSRLFDKRIAVSLFRLRDDPVLEISDKQMPILSLNLETDIQGPFLVDERRGSAVRFLSPLDFSQLAMATGLTPASHYPFVIFRVFSLEVWSLFLSAVILAASAVLLIHSLLPYLCEKGKIQTFLRYLWLFLMSLFGKNFGAKRSWYLRHIWNSRSFRFIQSVWLMTCIIFVNTYQGNIISNFASNRLKPKYESLEDVMGDTQVKIATYANSFPLMCLSKLNNTPLRPIWLRVKESPLYEVSDTIKLLDSVEEGKTILITEIGLNKFFIGERFKQTGKCGIRSVPLVGFCSSYIALGSRKELQASFIENFNVG</sequence>
<dbReference type="GO" id="GO:0015276">
    <property type="term" value="F:ligand-gated monoatomic ion channel activity"/>
    <property type="evidence" value="ECO:0007669"/>
    <property type="project" value="InterPro"/>
</dbReference>
<dbReference type="GO" id="GO:0005886">
    <property type="term" value="C:plasma membrane"/>
    <property type="evidence" value="ECO:0007669"/>
    <property type="project" value="UniProtKB-SubCell"/>
</dbReference>
<keyword evidence="12" id="KW-1185">Reference proteome</keyword>
<proteinExistence type="inferred from homology"/>
<keyword evidence="5 9" id="KW-1133">Transmembrane helix</keyword>
<evidence type="ECO:0000256" key="4">
    <source>
        <dbReference type="ARBA" id="ARBA00022692"/>
    </source>
</evidence>
<accession>A0A4Y2HVJ4</accession>
<evidence type="ECO:0000256" key="9">
    <source>
        <dbReference type="SAM" id="Phobius"/>
    </source>
</evidence>
<evidence type="ECO:0000256" key="8">
    <source>
        <dbReference type="ARBA" id="ARBA00023180"/>
    </source>
</evidence>
<comment type="caution">
    <text evidence="11">The sequence shown here is derived from an EMBL/GenBank/DDBJ whole genome shotgun (WGS) entry which is preliminary data.</text>
</comment>
<dbReference type="Pfam" id="PF00060">
    <property type="entry name" value="Lig_chan"/>
    <property type="match status" value="1"/>
</dbReference>
<dbReference type="PANTHER" id="PTHR42643">
    <property type="entry name" value="IONOTROPIC RECEPTOR 20A-RELATED"/>
    <property type="match status" value="1"/>
</dbReference>
<dbReference type="PANTHER" id="PTHR42643:SF24">
    <property type="entry name" value="IONOTROPIC RECEPTOR 60A"/>
    <property type="match status" value="1"/>
</dbReference>
<feature type="domain" description="Ionotropic glutamate receptor C-terminal" evidence="10">
    <location>
        <begin position="124"/>
        <end position="239"/>
    </location>
</feature>
<feature type="transmembrane region" description="Helical" evidence="9">
    <location>
        <begin position="161"/>
        <end position="179"/>
    </location>
</feature>
<evidence type="ECO:0000256" key="5">
    <source>
        <dbReference type="ARBA" id="ARBA00022989"/>
    </source>
</evidence>
<keyword evidence="7" id="KW-0675">Receptor</keyword>
<dbReference type="InterPro" id="IPR052192">
    <property type="entry name" value="Insect_Ionotropic_Sensory_Rcpt"/>
</dbReference>
<evidence type="ECO:0000256" key="1">
    <source>
        <dbReference type="ARBA" id="ARBA00004651"/>
    </source>
</evidence>
<comment type="subcellular location">
    <subcellularLocation>
        <location evidence="1">Cell membrane</location>
        <topology evidence="1">Multi-pass membrane protein</topology>
    </subcellularLocation>
</comment>
<evidence type="ECO:0000256" key="7">
    <source>
        <dbReference type="ARBA" id="ARBA00023170"/>
    </source>
</evidence>
<keyword evidence="8" id="KW-0325">Glycoprotein</keyword>
<organism evidence="11 12">
    <name type="scientific">Araneus ventricosus</name>
    <name type="common">Orbweaver spider</name>
    <name type="synonym">Epeira ventricosa</name>
    <dbReference type="NCBI Taxonomy" id="182803"/>
    <lineage>
        <taxon>Eukaryota</taxon>
        <taxon>Metazoa</taxon>
        <taxon>Ecdysozoa</taxon>
        <taxon>Arthropoda</taxon>
        <taxon>Chelicerata</taxon>
        <taxon>Arachnida</taxon>
        <taxon>Araneae</taxon>
        <taxon>Araneomorphae</taxon>
        <taxon>Entelegynae</taxon>
        <taxon>Araneoidea</taxon>
        <taxon>Araneidae</taxon>
        <taxon>Araneus</taxon>
    </lineage>
</organism>
<evidence type="ECO:0000256" key="3">
    <source>
        <dbReference type="ARBA" id="ARBA00022475"/>
    </source>
</evidence>
<evidence type="ECO:0000313" key="12">
    <source>
        <dbReference type="Proteomes" id="UP000499080"/>
    </source>
</evidence>
<dbReference type="GO" id="GO:0050906">
    <property type="term" value="P:detection of stimulus involved in sensory perception"/>
    <property type="evidence" value="ECO:0007669"/>
    <property type="project" value="UniProtKB-ARBA"/>
</dbReference>
<keyword evidence="4 9" id="KW-0812">Transmembrane</keyword>
<evidence type="ECO:0000313" key="11">
    <source>
        <dbReference type="EMBL" id="GBM69303.1"/>
    </source>
</evidence>
<dbReference type="EMBL" id="BGPR01002188">
    <property type="protein sequence ID" value="GBM69303.1"/>
    <property type="molecule type" value="Genomic_DNA"/>
</dbReference>
<dbReference type="Proteomes" id="UP000499080">
    <property type="component" value="Unassembled WGS sequence"/>
</dbReference>
<evidence type="ECO:0000256" key="2">
    <source>
        <dbReference type="ARBA" id="ARBA00008685"/>
    </source>
</evidence>
<comment type="similarity">
    <text evidence="2">Belongs to the glutamate-gated ion channel (TC 1.A.10.1) family.</text>
</comment>